<dbReference type="GO" id="GO:0007018">
    <property type="term" value="P:microtubule-based movement"/>
    <property type="evidence" value="ECO:0007669"/>
    <property type="project" value="InterPro"/>
</dbReference>
<feature type="region of interest" description="Disordered" evidence="6">
    <location>
        <begin position="1089"/>
        <end position="1110"/>
    </location>
</feature>
<comment type="similarity">
    <text evidence="1">Belongs to the N-CoR nuclear receptor corepressors family.</text>
</comment>
<dbReference type="PANTHER" id="PTHR13992">
    <property type="entry name" value="NUCLEAR RECEPTOR CO-REPRESSOR RELATED NCOR"/>
    <property type="match status" value="1"/>
</dbReference>
<proteinExistence type="inferred from homology"/>
<dbReference type="GO" id="GO:0032991">
    <property type="term" value="C:protein-containing complex"/>
    <property type="evidence" value="ECO:0007669"/>
    <property type="project" value="UniProtKB-ARBA"/>
</dbReference>
<feature type="compositionally biased region" description="Low complexity" evidence="6">
    <location>
        <begin position="607"/>
        <end position="617"/>
    </location>
</feature>
<dbReference type="EMBL" id="CAJNOU010000096">
    <property type="protein sequence ID" value="CAF0862079.1"/>
    <property type="molecule type" value="Genomic_DNA"/>
</dbReference>
<evidence type="ECO:0000256" key="2">
    <source>
        <dbReference type="ARBA" id="ARBA00022741"/>
    </source>
</evidence>
<dbReference type="InterPro" id="IPR036961">
    <property type="entry name" value="Kinesin_motor_dom_sf"/>
</dbReference>
<feature type="region of interest" description="Disordered" evidence="6">
    <location>
        <begin position="1370"/>
        <end position="1402"/>
    </location>
</feature>
<evidence type="ECO:0000259" key="9">
    <source>
        <dbReference type="PROSITE" id="PS51293"/>
    </source>
</evidence>
<comment type="similarity">
    <text evidence="4">Belongs to the TRAFAC class myosin-kinesin ATPase superfamily. Kinesin family.</text>
</comment>
<dbReference type="PROSITE" id="PS51293">
    <property type="entry name" value="SANT"/>
    <property type="match status" value="2"/>
</dbReference>
<dbReference type="SMART" id="SM00717">
    <property type="entry name" value="SANT"/>
    <property type="match status" value="2"/>
</dbReference>
<dbReference type="SUPFAM" id="SSF46689">
    <property type="entry name" value="Homeodomain-like"/>
    <property type="match status" value="2"/>
</dbReference>
<feature type="compositionally biased region" description="Polar residues" evidence="6">
    <location>
        <begin position="893"/>
        <end position="910"/>
    </location>
</feature>
<evidence type="ECO:0000259" key="7">
    <source>
        <dbReference type="PROSITE" id="PS50067"/>
    </source>
</evidence>
<feature type="compositionally biased region" description="Low complexity" evidence="6">
    <location>
        <begin position="878"/>
        <end position="887"/>
    </location>
</feature>
<evidence type="ECO:0000256" key="4">
    <source>
        <dbReference type="PROSITE-ProRule" id="PRU00283"/>
    </source>
</evidence>
<dbReference type="PANTHER" id="PTHR13992:SF39">
    <property type="entry name" value="SMRTER, ISOFORM G"/>
    <property type="match status" value="1"/>
</dbReference>
<dbReference type="PROSITE" id="PS50090">
    <property type="entry name" value="MYB_LIKE"/>
    <property type="match status" value="1"/>
</dbReference>
<organism evidence="10 11">
    <name type="scientific">Rotaria sordida</name>
    <dbReference type="NCBI Taxonomy" id="392033"/>
    <lineage>
        <taxon>Eukaryota</taxon>
        <taxon>Metazoa</taxon>
        <taxon>Spiralia</taxon>
        <taxon>Gnathifera</taxon>
        <taxon>Rotifera</taxon>
        <taxon>Eurotatoria</taxon>
        <taxon>Bdelloidea</taxon>
        <taxon>Philodinida</taxon>
        <taxon>Philodinidae</taxon>
        <taxon>Rotaria</taxon>
    </lineage>
</organism>
<protein>
    <submittedName>
        <fullName evidence="10">Uncharacterized protein</fullName>
    </submittedName>
</protein>
<dbReference type="GO" id="GO:0005654">
    <property type="term" value="C:nucleoplasm"/>
    <property type="evidence" value="ECO:0007669"/>
    <property type="project" value="UniProtKB-ARBA"/>
</dbReference>
<dbReference type="GO" id="GO:0000785">
    <property type="term" value="C:chromatin"/>
    <property type="evidence" value="ECO:0007669"/>
    <property type="project" value="TreeGrafter"/>
</dbReference>
<sequence>MARQSPFMSSAQFTYPTSYQQRDARYAGNSTVETAMALNRRPSLLASYHNHFGSPERATIPSYYPSLAPISMGPHVDEHSKRSRYLAGGNLSINSQLLPLSIDVKKEQQVYQPQTEAISPTPDDPKNDSNMRDSTIIRNAISKLESEIDLTMKKLDRAKLSQSEIKSQADKSAADEEDNDDQDDFFRINGSQTLIEKILHDNRKKAEDSQKMLNHLNNNLDLTIPLYQEPSDLESIRKIRIQYINIMKNHLKDFFKKKNEIYKNRIKYESNQYDKNYQQWQKLIENDEKIILNKDLTTYRETFEKIFPELRKTREDKEKKQTNINDTITSEQQITINTNTIEQDIENEEEKMRKSSIVPPIIYDKWQRKYKYFNENSLIKRDAAEFYKELTKMPYWSSEEKQIFIEKFTQSPKNFGYISSFLENKTTEQCVQFYYMTKKSENYKNLLRKQAQANRRKAKQNTTTTTTVTSSTTIETTLVTKFTSSNTILSSTSQQILPQITTTGGQDGDRSTDRLENDEERRETNPGDGNEEKRANKNRCQLLSCTTEKLGKKKNRKNRLRAFPSKWNELTQENQEAIRRSLQIPQNVQRCCTRCYEKLIIQVRQRQTTTTTTTTQQIEEEEDDDDDDDESSKIQSTITDEQNLKHDDEWTEHEIDAFTEAFHKFRDDWAQIAQYVHRSEQSCRIFYQKYRKKNGLADDEHNIEEDNASISGSEDTSRRLIIPIKSQEREQIDEENDDDPQKTNINDDSNDSTHGMIIDEGDEQPSIIQDKNENIQTSAGLTTINSLVEIEISKTLNETDKRLLNTNISSNKIQLTLPLTTISSNNSTRSSQLPPPPLVTLNKSHSPSIHSYSSHNQQTFSNKGSIMRGTPISPSNKSISIDTSTTHSHIHSQNYSSPKTEYSHHPSTYIDSSHIKSSKILDQQQQHLYLQQQQQQQTSYMRHYPHQQTTHNNFSTPTQYLQPHKSSSINNQQQQQQQQQTPTNTNKSIGIDTSNTDTYETLRADFVTSRYLTTGHSPNHERFVFSKKLSLFVIANIGPADYNYEESLSTLRYANRAKNIKNHARINEDPKDAMIRNLENEIERLRKQVEEGGGDGDEGSGSDISEIDEHGQRIVRKRPLRVRQERKEEIEREIEIERRKLQDDTEKSQKERDKIARALLEKQDELLAIKEKDDLQQKLRQLERKLIVGGENLLDKAQKQAQLLEESERELEARMQNEEQLRKQLQQKEAETLDVQVKYTTLKEEAEDLTRKLKIFGKKYQETKRELIDLENENLQKRTELIEANSQAFRELQKQEFIIGSYIPEEYLKLIQQNAVWNEQFGEWSLKSIAYTGNNIKNKEKSKQDQNDDLNLTHVYLAYTAKGAEKAMRDFMDRKKKKSVKEKKKKTPKETNDDRPTTAVRH</sequence>
<feature type="domain" description="Myb-like" evidence="8">
    <location>
        <begin position="650"/>
        <end position="691"/>
    </location>
</feature>
<feature type="compositionally biased region" description="Polar residues" evidence="6">
    <location>
        <begin position="981"/>
        <end position="996"/>
    </location>
</feature>
<dbReference type="InterPro" id="IPR009057">
    <property type="entry name" value="Homeodomain-like_sf"/>
</dbReference>
<feature type="coiled-coil region" evidence="5">
    <location>
        <begin position="1120"/>
        <end position="1287"/>
    </location>
</feature>
<dbReference type="InterPro" id="IPR027417">
    <property type="entry name" value="P-loop_NTPase"/>
</dbReference>
<dbReference type="InterPro" id="IPR017884">
    <property type="entry name" value="SANT_dom"/>
</dbReference>
<feature type="domain" description="SANT" evidence="9">
    <location>
        <begin position="396"/>
        <end position="442"/>
    </location>
</feature>
<dbReference type="GO" id="GO:0006357">
    <property type="term" value="P:regulation of transcription by RNA polymerase II"/>
    <property type="evidence" value="ECO:0007669"/>
    <property type="project" value="TreeGrafter"/>
</dbReference>
<feature type="region of interest" description="Disordered" evidence="6">
    <location>
        <begin position="868"/>
        <end position="910"/>
    </location>
</feature>
<keyword evidence="2" id="KW-0547">Nucleotide-binding</keyword>
<feature type="region of interest" description="Disordered" evidence="6">
    <location>
        <begin position="159"/>
        <end position="186"/>
    </location>
</feature>
<feature type="region of interest" description="Disordered" evidence="6">
    <location>
        <begin position="606"/>
        <end position="648"/>
    </location>
</feature>
<evidence type="ECO:0000313" key="10">
    <source>
        <dbReference type="EMBL" id="CAF0862079.1"/>
    </source>
</evidence>
<accession>A0A813WXN4</accession>
<dbReference type="Pfam" id="PF00249">
    <property type="entry name" value="Myb_DNA-binding"/>
    <property type="match status" value="1"/>
</dbReference>
<feature type="compositionally biased region" description="Polar residues" evidence="6">
    <location>
        <begin position="494"/>
        <end position="504"/>
    </location>
</feature>
<dbReference type="Gene3D" id="1.10.10.60">
    <property type="entry name" value="Homeodomain-like"/>
    <property type="match status" value="1"/>
</dbReference>
<comment type="caution">
    <text evidence="10">The sequence shown here is derived from an EMBL/GenBank/DDBJ whole genome shotgun (WGS) entry which is preliminary data.</text>
</comment>
<feature type="region of interest" description="Disordered" evidence="6">
    <location>
        <begin position="705"/>
        <end position="758"/>
    </location>
</feature>
<feature type="region of interest" description="Disordered" evidence="6">
    <location>
        <begin position="494"/>
        <end position="538"/>
    </location>
</feature>
<dbReference type="PROSITE" id="PS50067">
    <property type="entry name" value="KINESIN_MOTOR_2"/>
    <property type="match status" value="1"/>
</dbReference>
<comment type="caution">
    <text evidence="4">Lacks conserved residue(s) required for the propagation of feature annotation.</text>
</comment>
<dbReference type="InterPro" id="IPR001752">
    <property type="entry name" value="Kinesin_motor_dom"/>
</dbReference>
<evidence type="ECO:0000256" key="3">
    <source>
        <dbReference type="ARBA" id="ARBA00022840"/>
    </source>
</evidence>
<dbReference type="Gene3D" id="3.40.850.10">
    <property type="entry name" value="Kinesin motor domain"/>
    <property type="match status" value="1"/>
</dbReference>
<evidence type="ECO:0000259" key="8">
    <source>
        <dbReference type="PROSITE" id="PS50090"/>
    </source>
</evidence>
<dbReference type="SUPFAM" id="SSF52540">
    <property type="entry name" value="P-loop containing nucleoside triphosphate hydrolases"/>
    <property type="match status" value="1"/>
</dbReference>
<evidence type="ECO:0000313" key="11">
    <source>
        <dbReference type="Proteomes" id="UP000663889"/>
    </source>
</evidence>
<evidence type="ECO:0000256" key="5">
    <source>
        <dbReference type="SAM" id="Coils"/>
    </source>
</evidence>
<feature type="compositionally biased region" description="Basic residues" evidence="6">
    <location>
        <begin position="1374"/>
        <end position="1387"/>
    </location>
</feature>
<dbReference type="GO" id="GO:0005524">
    <property type="term" value="F:ATP binding"/>
    <property type="evidence" value="ECO:0007669"/>
    <property type="project" value="UniProtKB-KW"/>
</dbReference>
<dbReference type="Proteomes" id="UP000663889">
    <property type="component" value="Unassembled WGS sequence"/>
</dbReference>
<feature type="compositionally biased region" description="Acidic residues" evidence="6">
    <location>
        <begin position="618"/>
        <end position="630"/>
    </location>
</feature>
<feature type="compositionally biased region" description="Polar residues" evidence="6">
    <location>
        <begin position="109"/>
        <end position="118"/>
    </location>
</feature>
<dbReference type="InterPro" id="IPR051571">
    <property type="entry name" value="N-CoR_corepressor"/>
</dbReference>
<dbReference type="GO" id="GO:0003777">
    <property type="term" value="F:microtubule motor activity"/>
    <property type="evidence" value="ECO:0007669"/>
    <property type="project" value="InterPro"/>
</dbReference>
<feature type="region of interest" description="Disordered" evidence="6">
    <location>
        <begin position="928"/>
        <end position="996"/>
    </location>
</feature>
<gene>
    <name evidence="10" type="ORF">SEV965_LOCUS3672</name>
</gene>
<feature type="region of interest" description="Disordered" evidence="6">
    <location>
        <begin position="108"/>
        <end position="133"/>
    </location>
</feature>
<dbReference type="GO" id="GO:0008017">
    <property type="term" value="F:microtubule binding"/>
    <property type="evidence" value="ECO:0007669"/>
    <property type="project" value="InterPro"/>
</dbReference>
<feature type="domain" description="Kinesin motor" evidence="7">
    <location>
        <begin position="1033"/>
        <end position="1060"/>
    </location>
</feature>
<evidence type="ECO:0000256" key="1">
    <source>
        <dbReference type="ARBA" id="ARBA00010097"/>
    </source>
</evidence>
<feature type="compositionally biased region" description="Low complexity" evidence="6">
    <location>
        <begin position="928"/>
        <end position="937"/>
    </location>
</feature>
<keyword evidence="3" id="KW-0067">ATP-binding</keyword>
<keyword evidence="5" id="KW-0175">Coiled coil</keyword>
<dbReference type="InterPro" id="IPR001005">
    <property type="entry name" value="SANT/Myb"/>
</dbReference>
<name>A0A813WXN4_9BILA</name>
<reference evidence="10" key="1">
    <citation type="submission" date="2021-02" db="EMBL/GenBank/DDBJ databases">
        <authorList>
            <person name="Nowell W R."/>
        </authorList>
    </citation>
    <scope>NUCLEOTIDE SEQUENCE</scope>
</reference>
<dbReference type="Gene3D" id="1.20.58.1880">
    <property type="match status" value="1"/>
</dbReference>
<feature type="compositionally biased region" description="Basic and acidic residues" evidence="6">
    <location>
        <begin position="507"/>
        <end position="535"/>
    </location>
</feature>
<feature type="compositionally biased region" description="Polar residues" evidence="6">
    <location>
        <begin position="946"/>
        <end position="971"/>
    </location>
</feature>
<evidence type="ECO:0000256" key="6">
    <source>
        <dbReference type="SAM" id="MobiDB-lite"/>
    </source>
</evidence>
<feature type="domain" description="SANT" evidence="9">
    <location>
        <begin position="645"/>
        <end position="695"/>
    </location>
</feature>